<evidence type="ECO:0008006" key="9">
    <source>
        <dbReference type="Google" id="ProtNLM"/>
    </source>
</evidence>
<dbReference type="PANTHER" id="PTHR46790">
    <property type="entry name" value="CENTROMERE PROTEIN N"/>
    <property type="match status" value="1"/>
</dbReference>
<keyword evidence="4" id="KW-0158">Chromosome</keyword>
<evidence type="ECO:0000256" key="4">
    <source>
        <dbReference type="ARBA" id="ARBA00022454"/>
    </source>
</evidence>
<evidence type="ECO:0000256" key="5">
    <source>
        <dbReference type="ARBA" id="ARBA00023242"/>
    </source>
</evidence>
<dbReference type="KEGG" id="spu:584629"/>
<evidence type="ECO:0000256" key="3">
    <source>
        <dbReference type="ARBA" id="ARBA00005566"/>
    </source>
</evidence>
<dbReference type="RefSeq" id="XP_030831301.1">
    <property type="nucleotide sequence ID" value="XM_030975441.1"/>
</dbReference>
<dbReference type="EnsemblMetazoa" id="XM_030975441">
    <property type="protein sequence ID" value="XP_030831301"/>
    <property type="gene ID" value="LOC584629"/>
</dbReference>
<reference evidence="8" key="1">
    <citation type="submission" date="2015-02" db="EMBL/GenBank/DDBJ databases">
        <title>Genome sequencing for Strongylocentrotus purpuratus.</title>
        <authorList>
            <person name="Murali S."/>
            <person name="Liu Y."/>
            <person name="Vee V."/>
            <person name="English A."/>
            <person name="Wang M."/>
            <person name="Skinner E."/>
            <person name="Han Y."/>
            <person name="Muzny D.M."/>
            <person name="Worley K.C."/>
            <person name="Gibbs R.A."/>
        </authorList>
    </citation>
    <scope>NUCLEOTIDE SEQUENCE</scope>
</reference>
<keyword evidence="8" id="KW-1185">Reference proteome</keyword>
<dbReference type="InterPro" id="IPR052011">
    <property type="entry name" value="CENP-NAC/CAD_complex"/>
</dbReference>
<organism evidence="7 8">
    <name type="scientific">Strongylocentrotus purpuratus</name>
    <name type="common">Purple sea urchin</name>
    <dbReference type="NCBI Taxonomy" id="7668"/>
    <lineage>
        <taxon>Eukaryota</taxon>
        <taxon>Metazoa</taxon>
        <taxon>Echinodermata</taxon>
        <taxon>Eleutherozoa</taxon>
        <taxon>Echinozoa</taxon>
        <taxon>Echinoidea</taxon>
        <taxon>Euechinoidea</taxon>
        <taxon>Echinacea</taxon>
        <taxon>Camarodonta</taxon>
        <taxon>Echinidea</taxon>
        <taxon>Strongylocentrotidae</taxon>
        <taxon>Strongylocentrotus</taxon>
    </lineage>
</organism>
<evidence type="ECO:0000313" key="7">
    <source>
        <dbReference type="EnsemblMetazoa" id="XP_030831301"/>
    </source>
</evidence>
<comment type="subcellular location">
    <subcellularLocation>
        <location evidence="2">Chromosome</location>
        <location evidence="2">Centromere</location>
    </subcellularLocation>
    <subcellularLocation>
        <location evidence="1">Nucleus</location>
    </subcellularLocation>
</comment>
<accession>A0A7M7N4X1</accession>
<dbReference type="GO" id="GO:0005654">
    <property type="term" value="C:nucleoplasm"/>
    <property type="evidence" value="ECO:0000318"/>
    <property type="project" value="GO_Central"/>
</dbReference>
<dbReference type="AlphaFoldDB" id="A0A7M7N4X1"/>
<evidence type="ECO:0000256" key="6">
    <source>
        <dbReference type="ARBA" id="ARBA00023328"/>
    </source>
</evidence>
<dbReference type="InParanoid" id="A0A7M7N4X1"/>
<dbReference type="InterPro" id="IPR007902">
    <property type="entry name" value="Chl4/mis15/CENP-N"/>
</dbReference>
<sequence>MVSSDIKGILRKVLCVLKREELGEVVKKWGVFGEESIREVTHLANSVGRTVPRKSITEKIVQECVKQKISNKQISELDLLCSIRHPEKKKWCVYELKGLSEDHSKKAFDPQVYFDKFTKHISVYFKHDLCMDKRGEAIWLRIGIYDSGKDSAYFFSSNTIYVVYYPHSRHLIVSVRKKGLMQFVMQALILSLGCTSCKETKLTGYHLDSLADLTLNPASQGWFSKFRHNQVDTNPLVKTQTRKRRGDSLDLEDKSLISENVEDEEKCQKDLDSSFGTNKQPKLERIVYEMENKFRGTRAAPRMATRQEPFRCVVKFEGPNVLEGLRQLHPSGISSTALPYLFEQVLSTGKNHFRIYDKSSRDRTGS</sequence>
<evidence type="ECO:0000256" key="2">
    <source>
        <dbReference type="ARBA" id="ARBA00004584"/>
    </source>
</evidence>
<name>A0A7M7N4X1_STRPU</name>
<evidence type="ECO:0000313" key="8">
    <source>
        <dbReference type="Proteomes" id="UP000007110"/>
    </source>
</evidence>
<proteinExistence type="inferred from homology"/>
<dbReference type="GO" id="GO:0007059">
    <property type="term" value="P:chromosome segregation"/>
    <property type="evidence" value="ECO:0007669"/>
    <property type="project" value="InterPro"/>
</dbReference>
<dbReference type="GO" id="GO:0034080">
    <property type="term" value="P:CENP-A containing chromatin assembly"/>
    <property type="evidence" value="ECO:0007669"/>
    <property type="project" value="InterPro"/>
</dbReference>
<dbReference type="Proteomes" id="UP000007110">
    <property type="component" value="Unassembled WGS sequence"/>
</dbReference>
<dbReference type="CTD" id="55839"/>
<dbReference type="GeneID" id="584629"/>
<dbReference type="FunCoup" id="A0A7M7N4X1">
    <property type="interactions" value="798"/>
</dbReference>
<keyword evidence="5" id="KW-0539">Nucleus</keyword>
<dbReference type="Pfam" id="PF05238">
    <property type="entry name" value="CENP-N"/>
    <property type="match status" value="1"/>
</dbReference>
<evidence type="ECO:0000256" key="1">
    <source>
        <dbReference type="ARBA" id="ARBA00004123"/>
    </source>
</evidence>
<dbReference type="GO" id="GO:0000775">
    <property type="term" value="C:chromosome, centromeric region"/>
    <property type="evidence" value="ECO:0007669"/>
    <property type="project" value="UniProtKB-SubCell"/>
</dbReference>
<protein>
    <recommendedName>
        <fullName evidence="9">Centromere protein N</fullName>
    </recommendedName>
</protein>
<reference evidence="7" key="2">
    <citation type="submission" date="2021-01" db="UniProtKB">
        <authorList>
            <consortium name="EnsemblMetazoa"/>
        </authorList>
    </citation>
    <scope>IDENTIFICATION</scope>
</reference>
<dbReference type="OrthoDB" id="6585699at2759"/>
<comment type="similarity">
    <text evidence="3">Belongs to the CENP-N/CHL4 family.</text>
</comment>
<keyword evidence="6" id="KW-0137">Centromere</keyword>
<dbReference type="PANTHER" id="PTHR46790:SF1">
    <property type="entry name" value="CENTROMERE PROTEIN N"/>
    <property type="match status" value="1"/>
</dbReference>
<dbReference type="OMA" id="CRYEDYV"/>